<feature type="compositionally biased region" description="Basic and acidic residues" evidence="1">
    <location>
        <begin position="806"/>
        <end position="815"/>
    </location>
</feature>
<feature type="region of interest" description="Disordered" evidence="1">
    <location>
        <begin position="1"/>
        <end position="406"/>
    </location>
</feature>
<dbReference type="GO" id="GO:0005829">
    <property type="term" value="C:cytosol"/>
    <property type="evidence" value="ECO:0007669"/>
    <property type="project" value="TreeGrafter"/>
</dbReference>
<feature type="compositionally biased region" description="Low complexity" evidence="1">
    <location>
        <begin position="122"/>
        <end position="165"/>
    </location>
</feature>
<feature type="compositionally biased region" description="Low complexity" evidence="1">
    <location>
        <begin position="220"/>
        <end position="243"/>
    </location>
</feature>
<dbReference type="GO" id="GO:0009898">
    <property type="term" value="C:cytoplasmic side of plasma membrane"/>
    <property type="evidence" value="ECO:0007669"/>
    <property type="project" value="TreeGrafter"/>
</dbReference>
<feature type="region of interest" description="Disordered" evidence="1">
    <location>
        <begin position="570"/>
        <end position="606"/>
    </location>
</feature>
<feature type="compositionally biased region" description="Low complexity" evidence="1">
    <location>
        <begin position="311"/>
        <end position="338"/>
    </location>
</feature>
<dbReference type="PANTHER" id="PTHR43384">
    <property type="entry name" value="SEPTUM SITE-DETERMINING PROTEIN MIND HOMOLOG, CHLOROPLASTIC-RELATED"/>
    <property type="match status" value="1"/>
</dbReference>
<name>F8AX43_9ACTN</name>
<evidence type="ECO:0000256" key="1">
    <source>
        <dbReference type="SAM" id="MobiDB-lite"/>
    </source>
</evidence>
<dbReference type="GO" id="GO:0016887">
    <property type="term" value="F:ATP hydrolysis activity"/>
    <property type="evidence" value="ECO:0007669"/>
    <property type="project" value="TreeGrafter"/>
</dbReference>
<dbReference type="eggNOG" id="COG0455">
    <property type="taxonomic scope" value="Bacteria"/>
</dbReference>
<dbReference type="SUPFAM" id="SSF52540">
    <property type="entry name" value="P-loop containing nucleoside triphosphate hydrolases"/>
    <property type="match status" value="1"/>
</dbReference>
<evidence type="ECO:0008006" key="4">
    <source>
        <dbReference type="Google" id="ProtNLM"/>
    </source>
</evidence>
<dbReference type="InterPro" id="IPR050625">
    <property type="entry name" value="ParA/MinD_ATPase"/>
</dbReference>
<dbReference type="Proteomes" id="UP000001549">
    <property type="component" value="Chromosome"/>
</dbReference>
<keyword evidence="3" id="KW-1185">Reference proteome</keyword>
<feature type="compositionally biased region" description="Low complexity" evidence="1">
    <location>
        <begin position="575"/>
        <end position="597"/>
    </location>
</feature>
<feature type="region of interest" description="Disordered" evidence="1">
    <location>
        <begin position="783"/>
        <end position="815"/>
    </location>
</feature>
<feature type="compositionally biased region" description="Basic and acidic residues" evidence="1">
    <location>
        <begin position="1"/>
        <end position="15"/>
    </location>
</feature>
<dbReference type="STRING" id="656024.FsymDg_4488"/>
<organism evidence="2 3">
    <name type="scientific">Candidatus Protofrankia datiscae</name>
    <dbReference type="NCBI Taxonomy" id="2716812"/>
    <lineage>
        <taxon>Bacteria</taxon>
        <taxon>Bacillati</taxon>
        <taxon>Actinomycetota</taxon>
        <taxon>Actinomycetes</taxon>
        <taxon>Frankiales</taxon>
        <taxon>Frankiaceae</taxon>
        <taxon>Protofrankia</taxon>
    </lineage>
</organism>
<reference evidence="2 3" key="1">
    <citation type="submission" date="2011-05" db="EMBL/GenBank/DDBJ databases">
        <title>Complete sequence of chromosome of Frankia symbiont of Datisca glomerata.</title>
        <authorList>
            <consortium name="US DOE Joint Genome Institute"/>
            <person name="Lucas S."/>
            <person name="Han J."/>
            <person name="Lapidus A."/>
            <person name="Cheng J.-F."/>
            <person name="Goodwin L."/>
            <person name="Pitluck S."/>
            <person name="Peters L."/>
            <person name="Mikhailova N."/>
            <person name="Chertkov O."/>
            <person name="Teshima H."/>
            <person name="Han C."/>
            <person name="Tapia R."/>
            <person name="Land M."/>
            <person name="Hauser L."/>
            <person name="Kyrpides N."/>
            <person name="Ivanova N."/>
            <person name="Pagani I."/>
            <person name="Berry A."/>
            <person name="Pawlowski K."/>
            <person name="Persson T."/>
            <person name="Vanden Heuvel B."/>
            <person name="Benson D."/>
            <person name="Woyke T."/>
        </authorList>
    </citation>
    <scope>NUCLEOTIDE SEQUENCE [LARGE SCALE GENOMIC DNA]</scope>
    <source>
        <strain evidence="3">4085684</strain>
    </source>
</reference>
<dbReference type="GO" id="GO:0005524">
    <property type="term" value="F:ATP binding"/>
    <property type="evidence" value="ECO:0007669"/>
    <property type="project" value="TreeGrafter"/>
</dbReference>
<feature type="compositionally biased region" description="Low complexity" evidence="1">
    <location>
        <begin position="263"/>
        <end position="278"/>
    </location>
</feature>
<accession>F8AX43</accession>
<dbReference type="InterPro" id="IPR027417">
    <property type="entry name" value="P-loop_NTPase"/>
</dbReference>
<sequence>MTDVSREPYGDDGDARPVSLIGTRLPGAGPRPDSTTRDDVPAAGTTTSGSPPPPRSSSAVEPGTDTRAGRITRRLRRRSRDNPGGRASADADDPRQAEAFLLQDAGSTTTPPAVTPGDSEGPAVPAATDPAAASPAVTAPVTVDASDAPEAVDPSSAASGADGPAEVPPPRPAGEPAAAAGDAASAGAAGAGTGAEERRAGAGRPGAVEAAADGHPPAVPAAAEPTGTPTAGPAGTRAGDGRPQAVHHSGAPAGRATPATDGAETSTPAARETAAEEPTPGDDHTPSVQPFGTGSGGRPAATARPSGRPSAHAPRMAAVPAVPTPAPAAAQPDVQSPVRSATTSAVTPAGTPNSSSQPSSEQSPSVGSSAPALPPAANDPAGPTPAGHGRRSALLPAIRGPRGGRELWPWQEPWDDATELAPWEEIPIRESLADRVAAPLEGSWRIAVTSLIGGSGRTTVTAMLGMTLAGIRAEPVVALDISGDLERVTATGDSDAEVEFGASLAERVGVRPSVTLSDLVADAISYRARRGGTPRPPREIRWLIGGDAVGAATPAQATAGFDVLPAYRPTDAPQPAGRATPGETAAPAPGGAVAAPASDTGTQPAPLVAAGIPGPPSPQVLAAGLRTLEQTYPLVLVDTPLDWDSKFASITFGDADVILLVVPALPSDLAETSAAIHGAAALRAHGTGPRPAVIVAAVSVRRGRWSPQTRSAAAKLARRVDALVRIPYDTRLDDELPDHARGAARHRPGSLPGGRPPIVFSRVRWRSRRAFLRLAATVIDACDDPDSAEPEKNESDNTTIATAAASEDRGLIPGV</sequence>
<dbReference type="KEGG" id="fsy:FsymDg_4488"/>
<protein>
    <recommendedName>
        <fullName evidence="4">MinD-like ATPase involved in chromosome partitioning or flagellar assembly</fullName>
    </recommendedName>
</protein>
<gene>
    <name evidence="2" type="ordered locus">FsymDg_4488</name>
</gene>
<dbReference type="PANTHER" id="PTHR43384:SF14">
    <property type="entry name" value="ESX-1 SECRETION-ASSOCIATED PROTEIN ESPI"/>
    <property type="match status" value="1"/>
</dbReference>
<dbReference type="GO" id="GO:0051782">
    <property type="term" value="P:negative regulation of cell division"/>
    <property type="evidence" value="ECO:0007669"/>
    <property type="project" value="TreeGrafter"/>
</dbReference>
<dbReference type="EMBL" id="CP002801">
    <property type="protein sequence ID" value="AEH11736.1"/>
    <property type="molecule type" value="Genomic_DNA"/>
</dbReference>
<proteinExistence type="predicted"/>
<evidence type="ECO:0000313" key="2">
    <source>
        <dbReference type="EMBL" id="AEH11736.1"/>
    </source>
</evidence>
<dbReference type="RefSeq" id="WP_013875581.1">
    <property type="nucleotide sequence ID" value="NC_015656.1"/>
</dbReference>
<feature type="compositionally biased region" description="Polar residues" evidence="1">
    <location>
        <begin position="339"/>
        <end position="353"/>
    </location>
</feature>
<evidence type="ECO:0000313" key="3">
    <source>
        <dbReference type="Proteomes" id="UP000001549"/>
    </source>
</evidence>
<dbReference type="HOGENOM" id="CLU_347073_0_0_11"/>
<feature type="compositionally biased region" description="Low complexity" evidence="1">
    <location>
        <begin position="354"/>
        <end position="381"/>
    </location>
</feature>
<dbReference type="AlphaFoldDB" id="F8AX43"/>
<dbReference type="Gene3D" id="3.40.50.300">
    <property type="entry name" value="P-loop containing nucleotide triphosphate hydrolases"/>
    <property type="match status" value="1"/>
</dbReference>
<feature type="compositionally biased region" description="Basic residues" evidence="1">
    <location>
        <begin position="70"/>
        <end position="79"/>
    </location>
</feature>
<feature type="compositionally biased region" description="Low complexity" evidence="1">
    <location>
        <begin position="174"/>
        <end position="188"/>
    </location>
</feature>